<sequence length="431" mass="47906">MSLIQDSVSNRKSHQQYPRILQKDAHEGDLLCGLTLYAETIWVATDAYKVYPIVSVTGKDDIFAGAWIAIFTGFAFFCTAVYGIFALIQETRPMVVVYLGLLLIVYIFECASAITSFTHRDYQQCCGTDGPLDWVNYNSTFSATNTAPWPLNCCVRLRNFEVADQDACYAGDVRYVLTNLCGITLFAETVWVVTDGYKVYPLTAVSGKDDIFAGAWIAIFTGFAFFCTAVYGIIAVARESRSMLMLYLVLMLIIYIFESASCITSFTNRDYMVGNSNLIKKQMLQYYSDTTAPGQLVTSTWNRIMLGQQCCGADSPLDWVTYNSTFSAFRANSNNFPPNCCVRQANFLVANSIGCNAGDMNYIYSNGCFPYIQFALDRYTWGVSWFGFAILMFTDIDIPPAKVMQLRSPCQTPESPLATALVLGLLLGGGL</sequence>
<dbReference type="Gene3D" id="1.10.1450.10">
    <property type="entry name" value="Tetraspanin"/>
    <property type="match status" value="1"/>
</dbReference>
<dbReference type="EMBL" id="JAATIS010000094">
    <property type="protein sequence ID" value="KAG2470745.1"/>
    <property type="molecule type" value="Genomic_DNA"/>
</dbReference>
<feature type="transmembrane region" description="Helical" evidence="6">
    <location>
        <begin position="62"/>
        <end position="88"/>
    </location>
</feature>
<feature type="transmembrane region" description="Helical" evidence="6">
    <location>
        <begin position="95"/>
        <end position="114"/>
    </location>
</feature>
<proteinExistence type="inferred from homology"/>
<name>A0A8X7XK96_POLSE</name>
<dbReference type="PANTHER" id="PTHR47110:SF2">
    <property type="entry name" value="UROPLAKIN-1B"/>
    <property type="match status" value="1"/>
</dbReference>
<comment type="subcellular location">
    <subcellularLocation>
        <location evidence="1">Membrane</location>
        <topology evidence="1">Multi-pass membrane protein</topology>
    </subcellularLocation>
</comment>
<evidence type="ECO:0000313" key="8">
    <source>
        <dbReference type="Proteomes" id="UP000886611"/>
    </source>
</evidence>
<keyword evidence="4 6" id="KW-1133">Transmembrane helix</keyword>
<evidence type="ECO:0000256" key="3">
    <source>
        <dbReference type="ARBA" id="ARBA00022692"/>
    </source>
</evidence>
<comment type="caution">
    <text evidence="7">The sequence shown here is derived from an EMBL/GenBank/DDBJ whole genome shotgun (WGS) entry which is preliminary data.</text>
</comment>
<evidence type="ECO:0000313" key="7">
    <source>
        <dbReference type="EMBL" id="KAG2470745.1"/>
    </source>
</evidence>
<accession>A0A8X7XK96</accession>
<evidence type="ECO:0000256" key="5">
    <source>
        <dbReference type="ARBA" id="ARBA00023136"/>
    </source>
</evidence>
<gene>
    <name evidence="7" type="primary">Upk1a</name>
    <name evidence="7" type="ORF">GTO96_0006574</name>
</gene>
<comment type="similarity">
    <text evidence="2">Belongs to the tetraspanin (TM4SF) family.</text>
</comment>
<keyword evidence="8" id="KW-1185">Reference proteome</keyword>
<dbReference type="GO" id="GO:0016020">
    <property type="term" value="C:membrane"/>
    <property type="evidence" value="ECO:0007669"/>
    <property type="project" value="UniProtKB-SubCell"/>
</dbReference>
<dbReference type="Pfam" id="PF00335">
    <property type="entry name" value="Tetraspanin"/>
    <property type="match status" value="1"/>
</dbReference>
<dbReference type="InterPro" id="IPR008952">
    <property type="entry name" value="Tetraspanin_EC2_sf"/>
</dbReference>
<evidence type="ECO:0000256" key="1">
    <source>
        <dbReference type="ARBA" id="ARBA00004141"/>
    </source>
</evidence>
<evidence type="ECO:0000256" key="4">
    <source>
        <dbReference type="ARBA" id="ARBA00022989"/>
    </source>
</evidence>
<dbReference type="AlphaFoldDB" id="A0A8X7XK96"/>
<dbReference type="Proteomes" id="UP000886611">
    <property type="component" value="Unassembled WGS sequence"/>
</dbReference>
<keyword evidence="3 6" id="KW-0812">Transmembrane</keyword>
<protein>
    <submittedName>
        <fullName evidence="7">UPK1A protein</fullName>
    </submittedName>
</protein>
<dbReference type="PANTHER" id="PTHR47110">
    <property type="entry name" value="TESTIS-SPECIFIC EXPRESSED PROTEIN 55"/>
    <property type="match status" value="1"/>
</dbReference>
<dbReference type="SUPFAM" id="SSF48652">
    <property type="entry name" value="Tetraspanin"/>
    <property type="match status" value="1"/>
</dbReference>
<evidence type="ECO:0000256" key="2">
    <source>
        <dbReference type="ARBA" id="ARBA00006840"/>
    </source>
</evidence>
<feature type="non-terminal residue" evidence="7">
    <location>
        <position position="431"/>
    </location>
</feature>
<dbReference type="CDD" id="cd03156">
    <property type="entry name" value="uroplakin_I_like_LEL"/>
    <property type="match status" value="1"/>
</dbReference>
<dbReference type="InterPro" id="IPR018499">
    <property type="entry name" value="Tetraspanin/Peripherin"/>
</dbReference>
<reference evidence="7 8" key="1">
    <citation type="journal article" date="2021" name="Cell">
        <title>Tracing the genetic footprints of vertebrate landing in non-teleost ray-finned fishes.</title>
        <authorList>
            <person name="Bi X."/>
            <person name="Wang K."/>
            <person name="Yang L."/>
            <person name="Pan H."/>
            <person name="Jiang H."/>
            <person name="Wei Q."/>
            <person name="Fang M."/>
            <person name="Yu H."/>
            <person name="Zhu C."/>
            <person name="Cai Y."/>
            <person name="He Y."/>
            <person name="Gan X."/>
            <person name="Zeng H."/>
            <person name="Yu D."/>
            <person name="Zhu Y."/>
            <person name="Jiang H."/>
            <person name="Qiu Q."/>
            <person name="Yang H."/>
            <person name="Zhang Y.E."/>
            <person name="Wang W."/>
            <person name="Zhu M."/>
            <person name="He S."/>
            <person name="Zhang G."/>
        </authorList>
    </citation>
    <scope>NUCLEOTIDE SEQUENCE [LARGE SCALE GENOMIC DNA]</scope>
    <source>
        <strain evidence="7">Bchr_013</strain>
    </source>
</reference>
<feature type="non-terminal residue" evidence="7">
    <location>
        <position position="1"/>
    </location>
</feature>
<dbReference type="PRINTS" id="PR00259">
    <property type="entry name" value="TMFOUR"/>
</dbReference>
<organism evidence="7 8">
    <name type="scientific">Polypterus senegalus</name>
    <name type="common">Senegal bichir</name>
    <dbReference type="NCBI Taxonomy" id="55291"/>
    <lineage>
        <taxon>Eukaryota</taxon>
        <taxon>Metazoa</taxon>
        <taxon>Chordata</taxon>
        <taxon>Craniata</taxon>
        <taxon>Vertebrata</taxon>
        <taxon>Euteleostomi</taxon>
        <taxon>Actinopterygii</taxon>
        <taxon>Polypteriformes</taxon>
        <taxon>Polypteridae</taxon>
        <taxon>Polypterus</taxon>
    </lineage>
</organism>
<feature type="transmembrane region" description="Helical" evidence="6">
    <location>
        <begin position="211"/>
        <end position="237"/>
    </location>
</feature>
<evidence type="ECO:0000256" key="6">
    <source>
        <dbReference type="SAM" id="Phobius"/>
    </source>
</evidence>
<feature type="transmembrane region" description="Helical" evidence="6">
    <location>
        <begin position="244"/>
        <end position="266"/>
    </location>
</feature>
<keyword evidence="5 6" id="KW-0472">Membrane</keyword>